<dbReference type="InterPro" id="IPR010870">
    <property type="entry name" value="Porin_O/P"/>
</dbReference>
<gene>
    <name evidence="2" type="ORF">SAMN03097708_01573</name>
</gene>
<dbReference type="Gene3D" id="2.40.160.10">
    <property type="entry name" value="Porin"/>
    <property type="match status" value="1"/>
</dbReference>
<keyword evidence="1" id="KW-0732">Signal</keyword>
<protein>
    <submittedName>
        <fullName evidence="2">Short chain amide porin</fullName>
    </submittedName>
</protein>
<evidence type="ECO:0000313" key="3">
    <source>
        <dbReference type="Proteomes" id="UP000199648"/>
    </source>
</evidence>
<dbReference type="STRING" id="415747.SAMN03097708_01573"/>
<dbReference type="EMBL" id="FMWD01000004">
    <property type="protein sequence ID" value="SCZ58003.1"/>
    <property type="molecule type" value="Genomic_DNA"/>
</dbReference>
<feature type="signal peptide" evidence="1">
    <location>
        <begin position="1"/>
        <end position="29"/>
    </location>
</feature>
<dbReference type="NCBIfam" id="NF040900">
    <property type="entry name" value="porin_ExtI"/>
    <property type="match status" value="1"/>
</dbReference>
<dbReference type="Proteomes" id="UP000199648">
    <property type="component" value="Unassembled WGS sequence"/>
</dbReference>
<keyword evidence="3" id="KW-1185">Reference proteome</keyword>
<dbReference type="AlphaFoldDB" id="A0A1G5Q832"/>
<dbReference type="SUPFAM" id="SSF56935">
    <property type="entry name" value="Porins"/>
    <property type="match status" value="1"/>
</dbReference>
<feature type="chain" id="PRO_5011677647" evidence="1">
    <location>
        <begin position="30"/>
        <end position="391"/>
    </location>
</feature>
<reference evidence="2 3" key="1">
    <citation type="submission" date="2016-10" db="EMBL/GenBank/DDBJ databases">
        <authorList>
            <person name="de Groot N.N."/>
        </authorList>
    </citation>
    <scope>NUCLEOTIDE SEQUENCE [LARGE SCALE GENOMIC DNA]</scope>
    <source>
        <strain evidence="2 3">HLD2</strain>
    </source>
</reference>
<dbReference type="InterPro" id="IPR023614">
    <property type="entry name" value="Porin_dom_sf"/>
</dbReference>
<proteinExistence type="predicted"/>
<accession>A0A1G5Q832</accession>
<evidence type="ECO:0000313" key="2">
    <source>
        <dbReference type="EMBL" id="SCZ58003.1"/>
    </source>
</evidence>
<organism evidence="2 3">
    <name type="scientific">Thiohalomonas denitrificans</name>
    <dbReference type="NCBI Taxonomy" id="415747"/>
    <lineage>
        <taxon>Bacteria</taxon>
        <taxon>Pseudomonadati</taxon>
        <taxon>Pseudomonadota</taxon>
        <taxon>Gammaproteobacteria</taxon>
        <taxon>Thiohalomonadales</taxon>
        <taxon>Thiohalomonadaceae</taxon>
        <taxon>Thiohalomonas</taxon>
    </lineage>
</organism>
<dbReference type="OrthoDB" id="9771991at2"/>
<dbReference type="Pfam" id="PF07396">
    <property type="entry name" value="Porin_O_P"/>
    <property type="match status" value="1"/>
</dbReference>
<dbReference type="RefSeq" id="WP_092994997.1">
    <property type="nucleotide sequence ID" value="NZ_FMWD01000004.1"/>
</dbReference>
<sequence>MTMNNKTKKSLAIWVAGVLAGSLPLAASAGPTVNFGEQGSVTFNYALQMWGQYEDYTSSNDDGDQTDFFLRRNRLTFSGQYNDYVGFYAQLEGGVDSKDGEDDSSTFFRDAYLTLDYSDPLRFMAGRFKNTFSRENLEACLEPLTLDRSAMSFTPFAGSRDTGVAMWGNLADGALQYRLMLADGREADEVAQDNPRMTARVHWSPLDPEYDYGYRGTYLGTQKVFTIGFAYDTQADVAYSDFNTGRNSAEDYTATTADVFFEYPTAAGTFTASAATFDYSIDNAINEDPDLALPANSELDSSYGKVGYLFPNKIGIGRLQLFARYDTSDFNLDSGLLDNTTTAGGFNYYIDGQQLKLTGEYRSVDFDNVESATNPTLQDHDQVTLGFQMIF</sequence>
<name>A0A1G5Q832_9GAMM</name>
<evidence type="ECO:0000256" key="1">
    <source>
        <dbReference type="SAM" id="SignalP"/>
    </source>
</evidence>